<evidence type="ECO:0000313" key="4">
    <source>
        <dbReference type="Proteomes" id="UP001154259"/>
    </source>
</evidence>
<dbReference type="AlphaFoldDB" id="A0A9W4TR14"/>
<evidence type="ECO:0000313" key="1">
    <source>
        <dbReference type="EMBL" id="CAI3951385.1"/>
    </source>
</evidence>
<organism evidence="1 3">
    <name type="scientific">Commensalibacter communis</name>
    <dbReference type="NCBI Taxonomy" id="2972786"/>
    <lineage>
        <taxon>Bacteria</taxon>
        <taxon>Pseudomonadati</taxon>
        <taxon>Pseudomonadota</taxon>
        <taxon>Alphaproteobacteria</taxon>
        <taxon>Acetobacterales</taxon>
        <taxon>Acetobacteraceae</taxon>
    </lineage>
</organism>
<sequence>MVIIVKKMQKNKVKKIITYLFALWGMIVITPSYAQQTTLLPLYKESITEAALKQYPILPYKFIDLIKILPKPLPVSLSKFQKIFDYQLRIIKKDNDSETYETGSFRTLDGVIIKKVGVLIYLEKKNQIVGLGIYLDPKQCVNTRLLKKEFGFLIPRLLSFHPVSNAPIAFYTTDENGKFVMGSTMDYPDCATDIGLEAFDDEEEKQEWIKYVREQAPHLQERARKRELEGK</sequence>
<accession>A0A9W4TR14</accession>
<reference evidence="1" key="1">
    <citation type="submission" date="2022-10" db="EMBL/GenBank/DDBJ databases">
        <authorList>
            <person name="Botero Cardona J."/>
        </authorList>
    </citation>
    <scope>NUCLEOTIDE SEQUENCE</scope>
    <source>
        <strain evidence="1">LMG 31819</strain>
        <strain evidence="2">R-53529</strain>
    </source>
</reference>
<gene>
    <name evidence="2" type="ORF">R53529_LOCUS1740</name>
    <name evidence="1" type="ORF">R53530_LOCUS1846</name>
</gene>
<protein>
    <submittedName>
        <fullName evidence="1">Uncharacterized protein</fullName>
    </submittedName>
</protein>
<dbReference type="Proteomes" id="UP001154255">
    <property type="component" value="Unassembled WGS sequence"/>
</dbReference>
<dbReference type="EMBL" id="CAMXCS010000004">
    <property type="protein sequence ID" value="CAI3951634.1"/>
    <property type="molecule type" value="Genomic_DNA"/>
</dbReference>
<name>A0A9W4TR14_9PROT</name>
<evidence type="ECO:0000313" key="3">
    <source>
        <dbReference type="Proteomes" id="UP001154255"/>
    </source>
</evidence>
<dbReference type="Proteomes" id="UP001154259">
    <property type="component" value="Unassembled WGS sequence"/>
</dbReference>
<proteinExistence type="predicted"/>
<dbReference type="EMBL" id="CAMXCM010000006">
    <property type="protein sequence ID" value="CAI3951385.1"/>
    <property type="molecule type" value="Genomic_DNA"/>
</dbReference>
<evidence type="ECO:0000313" key="2">
    <source>
        <dbReference type="EMBL" id="CAI3951634.1"/>
    </source>
</evidence>
<comment type="caution">
    <text evidence="1">The sequence shown here is derived from an EMBL/GenBank/DDBJ whole genome shotgun (WGS) entry which is preliminary data.</text>
</comment>
<keyword evidence="4" id="KW-1185">Reference proteome</keyword>
<dbReference type="RefSeq" id="WP_271790171.1">
    <property type="nucleotide sequence ID" value="NZ_CAMXCJ010000005.1"/>
</dbReference>